<proteinExistence type="predicted"/>
<evidence type="ECO:0000313" key="1">
    <source>
        <dbReference type="EMBL" id="WEX88564.1"/>
    </source>
</evidence>
<evidence type="ECO:0000313" key="2">
    <source>
        <dbReference type="Proteomes" id="UP001229355"/>
    </source>
</evidence>
<name>A0ABY8DCF3_9HYPH</name>
<keyword evidence="2" id="KW-1185">Reference proteome</keyword>
<dbReference type="Proteomes" id="UP001229355">
    <property type="component" value="Chromosome 1"/>
</dbReference>
<sequence>MAVPHIIYHQTPRITANELARFMVTGDTGRLGIIKRSREKKAAVAIRYSDVKDSIAASMCSPVNAKSLLASAYEAFQQKSQDASLSVWTKEDASKSLDVLYAFDGMKNQLAGYDFVVAPPKQPPLIISGVSVIVTCDVMIHQPVKGVESIGAALFRLTKPDEEETDTAKSKREHMGRYVATLVMMQVGANLAGNRQPVSDLCWSLDIQSREIHRAPKNTKTLIGNLESACTFISAMWDKV</sequence>
<accession>A0ABY8DCF3</accession>
<reference evidence="1 2" key="1">
    <citation type="submission" date="2023-03" db="EMBL/GenBank/DDBJ databases">
        <authorList>
            <person name="Kaur S."/>
            <person name="Espinosa-Saiz D."/>
            <person name="Velazquez E."/>
            <person name="Menendez E."/>
            <person name="diCenzo G.C."/>
        </authorList>
    </citation>
    <scope>NUCLEOTIDE SEQUENCE [LARGE SCALE GENOMIC DNA]</scope>
    <source>
        <strain evidence="1 2">LMG 24692</strain>
    </source>
</reference>
<dbReference type="EMBL" id="CP120373">
    <property type="protein sequence ID" value="WEX88564.1"/>
    <property type="molecule type" value="Genomic_DNA"/>
</dbReference>
<protein>
    <submittedName>
        <fullName evidence="1">Uncharacterized protein</fullName>
    </submittedName>
</protein>
<organism evidence="1 2">
    <name type="scientific">Sinorhizobium garamanticum</name>
    <dbReference type="NCBI Taxonomy" id="680247"/>
    <lineage>
        <taxon>Bacteria</taxon>
        <taxon>Pseudomonadati</taxon>
        <taxon>Pseudomonadota</taxon>
        <taxon>Alphaproteobacteria</taxon>
        <taxon>Hyphomicrobiales</taxon>
        <taxon>Rhizobiaceae</taxon>
        <taxon>Sinorhizobium/Ensifer group</taxon>
        <taxon>Sinorhizobium</taxon>
    </lineage>
</organism>
<gene>
    <name evidence="1" type="ORF">PZN02_001057</name>
</gene>
<dbReference type="RefSeq" id="WP_280660554.1">
    <property type="nucleotide sequence ID" value="NZ_CP120373.1"/>
</dbReference>